<proteinExistence type="predicted"/>
<dbReference type="GeneID" id="55533359"/>
<reference evidence="2 3" key="1">
    <citation type="journal article" date="2012" name="J. Bacteriol.">
        <title>Draft Genome Sequence of the Soil Bacterium Burkholderia terrae Strain BS001, Which Interacts with Fungal Surface Structures.</title>
        <authorList>
            <person name="Nazir R."/>
            <person name="Hansen M.A."/>
            <person name="Sorensen S."/>
            <person name="van Elsas J.D."/>
        </authorList>
    </citation>
    <scope>NUCLEOTIDE SEQUENCE [LARGE SCALE GENOMIC DNA]</scope>
    <source>
        <strain evidence="2 3">BS001</strain>
    </source>
</reference>
<evidence type="ECO:0000313" key="4">
    <source>
        <dbReference type="Proteomes" id="UP000236649"/>
    </source>
</evidence>
<evidence type="ECO:0000313" key="3">
    <source>
        <dbReference type="Proteomes" id="UP000004980"/>
    </source>
</evidence>
<dbReference type="KEGG" id="phs:C2L64_34195"/>
<dbReference type="AlphaFoldDB" id="A0AAN1JFZ0"/>
<dbReference type="RefSeq" id="WP_007584381.1">
    <property type="nucleotide sequence ID" value="NZ_AKAU01000108.1"/>
</dbReference>
<protein>
    <submittedName>
        <fullName evidence="1">Uncharacterized protein</fullName>
    </submittedName>
</protein>
<dbReference type="EMBL" id="AKAU01000108">
    <property type="protein sequence ID" value="EIM98905.1"/>
    <property type="molecule type" value="Genomic_DNA"/>
</dbReference>
<sequence length="287" mass="32256">MILDDHGLAVMLKGDCTISKVPPRWEQRGGTCGIYALDGAFGIRGHRTAYPRRFEIHGRNTTSIRRIAKRMGITQIGELNDVEQIAELAARSGYSAGEVKTFTKTEELWTIVTTAITNMGSIVMPFLCRDDTGDLCQSGGFAHYCLVFGFGKQNSVRLVYAANYGKYQLWPIENLLESNFAIRDWEKQEWCKVMLYAWGKDDVKFEADRPEWITKSGMVESLDGYAEGSRQRGCKLGVIKQDFKVHEWDPKNRSVNIVAAQQIGVMKSTSIPAAEMTKTMKGKCFVV</sequence>
<dbReference type="Pfam" id="PF21646">
    <property type="entry name" value="ACTMAP-like_C"/>
    <property type="match status" value="1"/>
</dbReference>
<reference evidence="1 4" key="2">
    <citation type="submission" date="2018-01" db="EMBL/GenBank/DDBJ databases">
        <title>Species boundaries and ecological features among Paraburkholderia terrae DSMZ17804T, P. hospita DSMZ17164T and P. caribensis DSMZ13236T.</title>
        <authorList>
            <person name="Pratama A.A."/>
        </authorList>
    </citation>
    <scope>NUCLEOTIDE SEQUENCE [LARGE SCALE GENOMIC DNA]</scope>
    <source>
        <strain evidence="1 4">DSM 17164</strain>
    </source>
</reference>
<organism evidence="1 4">
    <name type="scientific">Paraburkholderia hospita</name>
    <dbReference type="NCBI Taxonomy" id="169430"/>
    <lineage>
        <taxon>Bacteria</taxon>
        <taxon>Pseudomonadati</taxon>
        <taxon>Pseudomonadota</taxon>
        <taxon>Betaproteobacteria</taxon>
        <taxon>Burkholderiales</taxon>
        <taxon>Burkholderiaceae</taxon>
        <taxon>Paraburkholderia</taxon>
    </lineage>
</organism>
<dbReference type="Proteomes" id="UP000236649">
    <property type="component" value="Chromosome 3"/>
</dbReference>
<keyword evidence="3" id="KW-1185">Reference proteome</keyword>
<accession>A0AAN1JFZ0</accession>
<evidence type="ECO:0000313" key="2">
    <source>
        <dbReference type="EMBL" id="EIM98905.1"/>
    </source>
</evidence>
<dbReference type="EMBL" id="CP026107">
    <property type="protein sequence ID" value="AUT73424.1"/>
    <property type="molecule type" value="Genomic_DNA"/>
</dbReference>
<gene>
    <name evidence="1" type="ORF">C2L64_34195</name>
    <name evidence="2" type="ORF">WQE_21056</name>
</gene>
<dbReference type="Proteomes" id="UP000004980">
    <property type="component" value="Unassembled WGS sequence"/>
</dbReference>
<evidence type="ECO:0000313" key="1">
    <source>
        <dbReference type="EMBL" id="AUT73424.1"/>
    </source>
</evidence>
<name>A0AAN1JFZ0_9BURK</name>